<dbReference type="RefSeq" id="XP_052758203.1">
    <property type="nucleotide sequence ID" value="XM_052902243.1"/>
</dbReference>
<gene>
    <name evidence="3" type="primary">LOC116413096</name>
</gene>
<sequence>MRLSWLFAVFTFVPTNGLSPIDKIRNKLYTIERQQWDYLNDQQWRTSGSADIDLAKVFVSFDDEIHRWPLAAPPVLSSSWWKKPQKQVRHIQEMYATFLEFMRQQTEPGVKPARVREWLSLAASVLSDPKTAVSRAMSQLQKSILIDKIFHIIVQEQRKYYNRSELCELQVSPHQLIYDLYNTIVLAEIKGYAMMQFSWMLLKIYRPGNTTTEANSTRSHYVQSVLLTAQATRDALADANRELYRCDPLQHERGKTYDEIIRLLQGYIENEIDMNQESTCQQNCVNYKVAKNYGCFKDQFCSQQPKCKGTILNCTFVEADMTIAAANSKSHRRYEWIQYKTGRTLGKQNKERCENNDKCRKNFVTQHQVNSWWRWLFWHCSYCMCLCDDPENSDRYFSLKEVTSDIRENKVVTGIRLVKLDKVFHFQISESTLHQEGFVSPGSWLPIERINIDQQQNGVDYHTLSHIARAIDLDDVVAPTGWVLTGVRFRMLGSHLNLYIRITKFNFQTGRLSYNNSMWLGNDNTDASENPRSRLNLNRPSLPTRSAVALPVDSKHDQFMEFTHSDFDNDAAQSTVPFIDIQPLQPYTRGVLLSGAGVSHRGAVGSGGFVALKLFTYDYAPYVRARQPREPS</sequence>
<dbReference type="GeneID" id="116413096"/>
<proteinExistence type="predicted"/>
<dbReference type="InterPro" id="IPR032062">
    <property type="entry name" value="DUF4803"/>
</dbReference>
<feature type="signal peptide" evidence="1">
    <location>
        <begin position="1"/>
        <end position="17"/>
    </location>
</feature>
<accession>A0ABM3N3P6</accession>
<dbReference type="Proteomes" id="UP001652740">
    <property type="component" value="Unplaced"/>
</dbReference>
<feature type="chain" id="PRO_5047433843" evidence="1">
    <location>
        <begin position="18"/>
        <end position="632"/>
    </location>
</feature>
<evidence type="ECO:0000313" key="2">
    <source>
        <dbReference type="Proteomes" id="UP001652740"/>
    </source>
</evidence>
<dbReference type="PANTHER" id="PTHR47890">
    <property type="entry name" value="LD24308P"/>
    <property type="match status" value="1"/>
</dbReference>
<protein>
    <submittedName>
        <fullName evidence="3">Uncharacterized protein LOC116413096</fullName>
    </submittedName>
</protein>
<dbReference type="Pfam" id="PF16061">
    <property type="entry name" value="DUF4803"/>
    <property type="match status" value="1"/>
</dbReference>
<reference evidence="3" key="1">
    <citation type="submission" date="2025-08" db="UniProtKB">
        <authorList>
            <consortium name="RefSeq"/>
        </authorList>
    </citation>
    <scope>IDENTIFICATION</scope>
    <source>
        <tissue evidence="3">Whole larvae</tissue>
    </source>
</reference>
<name>A0ABM3N3P6_GALME</name>
<evidence type="ECO:0000256" key="1">
    <source>
        <dbReference type="SAM" id="SignalP"/>
    </source>
</evidence>
<dbReference type="PANTHER" id="PTHR47890:SF1">
    <property type="entry name" value="LD24308P"/>
    <property type="match status" value="1"/>
</dbReference>
<organism evidence="2 3">
    <name type="scientific">Galleria mellonella</name>
    <name type="common">Greater wax moth</name>
    <dbReference type="NCBI Taxonomy" id="7137"/>
    <lineage>
        <taxon>Eukaryota</taxon>
        <taxon>Metazoa</taxon>
        <taxon>Ecdysozoa</taxon>
        <taxon>Arthropoda</taxon>
        <taxon>Hexapoda</taxon>
        <taxon>Insecta</taxon>
        <taxon>Pterygota</taxon>
        <taxon>Neoptera</taxon>
        <taxon>Endopterygota</taxon>
        <taxon>Lepidoptera</taxon>
        <taxon>Glossata</taxon>
        <taxon>Ditrysia</taxon>
        <taxon>Pyraloidea</taxon>
        <taxon>Pyralidae</taxon>
        <taxon>Galleriinae</taxon>
        <taxon>Galleria</taxon>
    </lineage>
</organism>
<keyword evidence="2" id="KW-1185">Reference proteome</keyword>
<evidence type="ECO:0000313" key="3">
    <source>
        <dbReference type="RefSeq" id="XP_052758203.1"/>
    </source>
</evidence>
<keyword evidence="1" id="KW-0732">Signal</keyword>